<evidence type="ECO:0000313" key="2">
    <source>
        <dbReference type="Proteomes" id="UP001610432"/>
    </source>
</evidence>
<dbReference type="GeneID" id="98140082"/>
<sequence>MLAAALSVLSVRQLRNSPIWSSVNLKQTLEQSVVLREACTRQLIHPPEIVRMRADMQRGLCGQEEYTIPSGRRNRVVTEKQICRPELTLALFFPFFWRWTPAVGEFPLTEMSEGWAQGEGLIKDETRSHSRFESAISPCSGGPWLGQLHACLCKGNFQSQ</sequence>
<protein>
    <submittedName>
        <fullName evidence="1">Uncharacterized protein</fullName>
    </submittedName>
</protein>
<proteinExistence type="predicted"/>
<gene>
    <name evidence="1" type="ORF">BJX67DRAFT_166364</name>
</gene>
<evidence type="ECO:0000313" key="1">
    <source>
        <dbReference type="EMBL" id="KAL2871578.1"/>
    </source>
</evidence>
<dbReference type="EMBL" id="JBFXLQ010000003">
    <property type="protein sequence ID" value="KAL2871578.1"/>
    <property type="molecule type" value="Genomic_DNA"/>
</dbReference>
<dbReference type="Proteomes" id="UP001610432">
    <property type="component" value="Unassembled WGS sequence"/>
</dbReference>
<reference evidence="1 2" key="1">
    <citation type="submission" date="2024-07" db="EMBL/GenBank/DDBJ databases">
        <title>Section-level genome sequencing and comparative genomics of Aspergillus sections Usti and Cavernicolus.</title>
        <authorList>
            <consortium name="Lawrence Berkeley National Laboratory"/>
            <person name="Nybo J.L."/>
            <person name="Vesth T.C."/>
            <person name="Theobald S."/>
            <person name="Frisvad J.C."/>
            <person name="Larsen T.O."/>
            <person name="Kjaerboelling I."/>
            <person name="Rothschild-Mancinelli K."/>
            <person name="Lyhne E.K."/>
            <person name="Kogle M.E."/>
            <person name="Barry K."/>
            <person name="Clum A."/>
            <person name="Na H."/>
            <person name="Ledsgaard L."/>
            <person name="Lin J."/>
            <person name="Lipzen A."/>
            <person name="Kuo A."/>
            <person name="Riley R."/>
            <person name="Mondo S."/>
            <person name="Labutti K."/>
            <person name="Haridas S."/>
            <person name="Pangalinan J."/>
            <person name="Salamov A.A."/>
            <person name="Simmons B.A."/>
            <person name="Magnuson J.K."/>
            <person name="Chen J."/>
            <person name="Drula E."/>
            <person name="Henrissat B."/>
            <person name="Wiebenga A."/>
            <person name="Lubbers R.J."/>
            <person name="Gomes A.C."/>
            <person name="Macurrencykelacurrency M.R."/>
            <person name="Stajich J."/>
            <person name="Grigoriev I.V."/>
            <person name="Mortensen U.H."/>
            <person name="De Vries R.P."/>
            <person name="Baker S.E."/>
            <person name="Andersen M.R."/>
        </authorList>
    </citation>
    <scope>NUCLEOTIDE SEQUENCE [LARGE SCALE GENOMIC DNA]</scope>
    <source>
        <strain evidence="1 2">CBS 449.75</strain>
    </source>
</reference>
<name>A0ABR4M4P8_9EURO</name>
<organism evidence="1 2">
    <name type="scientific">Aspergillus lucknowensis</name>
    <dbReference type="NCBI Taxonomy" id="176173"/>
    <lineage>
        <taxon>Eukaryota</taxon>
        <taxon>Fungi</taxon>
        <taxon>Dikarya</taxon>
        <taxon>Ascomycota</taxon>
        <taxon>Pezizomycotina</taxon>
        <taxon>Eurotiomycetes</taxon>
        <taxon>Eurotiomycetidae</taxon>
        <taxon>Eurotiales</taxon>
        <taxon>Aspergillaceae</taxon>
        <taxon>Aspergillus</taxon>
        <taxon>Aspergillus subgen. Nidulantes</taxon>
    </lineage>
</organism>
<dbReference type="RefSeq" id="XP_070890557.1">
    <property type="nucleotide sequence ID" value="XM_071025010.1"/>
</dbReference>
<comment type="caution">
    <text evidence="1">The sequence shown here is derived from an EMBL/GenBank/DDBJ whole genome shotgun (WGS) entry which is preliminary data.</text>
</comment>
<accession>A0ABR4M4P8</accession>
<keyword evidence="2" id="KW-1185">Reference proteome</keyword>